<dbReference type="InterPro" id="IPR050250">
    <property type="entry name" value="Macrolide_Exporter_MacB"/>
</dbReference>
<evidence type="ECO:0008006" key="11">
    <source>
        <dbReference type="Google" id="ProtNLM"/>
    </source>
</evidence>
<sequence>MIKNYFKTAWRNLIKNKFYSVINIAGLTLGLAIGMLILLWVQDELSFDSFHTKTKNIYRVNSYLGSGSTKRIWDNAQAPVATYALKEVPGVKNAVRITHAYNSVFGYKDKLLKEENAAYTDPSLFRMFDFRWIKGDATNPFPNDQSVIITQSTAKKYFGEEDAVGKVLQQDHKDNYTVSGVIADFPDNSSINYDMLFSMNLVAREYNGKGFWKSLDSNWGNFGYTTFFEIQPGTPIKPIGEKLIRIQAKNAPWIKVNLKENAYQLQPLSTIHLYQADGTASGMQTVNIFLIVAVLILLIACINYVNLSTARSMIRAKEVSIRKIVGAQKTQLFAQFIIETVLFFGIALVFAFVLITLIMPYYNQISGKHMHLNLTDPAVWKIVSVTIIGTLLASSVYPSILLSSFEPLKALKGKITLGVGNVTFRKILVTTQFVFSVTLIIVTLVIGRQLKYIREKDPGYDRSQVFSFQMGEMQKHQDVVKAELRNQPGVEAVTSSDNKLVNNRNTTAGVDWDGKDANSSFIIHHLGIDEKFIPLMKIKLLAGNNFSGVKSDSAHFILNETAVKLTGIKKPIGKRLKLQETEGTIIGVVKDFNTASLKERIEPTVIYYEPKGYLLYVKTTGRNAAKAVAAATRLWNQYNPGFPFEYNFMDEEYGNLYKTEQRTGVLFNIFSAIAIIISCLGLLGLATYTAQIMTKEIGIRKVLGASVSSIVTLVSKDFLKLVLLSIIIGSPIAWYAMNKWLQSFVYRIDINWVIFLLAGLISVGIALITISFQSIKAAVANPVKSLRSE</sequence>
<feature type="transmembrane region" description="Helical" evidence="6">
    <location>
        <begin position="382"/>
        <end position="405"/>
    </location>
</feature>
<dbReference type="Pfam" id="PF02687">
    <property type="entry name" value="FtsX"/>
    <property type="match status" value="2"/>
</dbReference>
<evidence type="ECO:0000256" key="5">
    <source>
        <dbReference type="ARBA" id="ARBA00023136"/>
    </source>
</evidence>
<dbReference type="InterPro" id="IPR025857">
    <property type="entry name" value="MacB_PCD"/>
</dbReference>
<protein>
    <recommendedName>
        <fullName evidence="11">ABC transport system permease protein</fullName>
    </recommendedName>
</protein>
<keyword evidence="10" id="KW-1185">Reference proteome</keyword>
<dbReference type="PANTHER" id="PTHR30572:SF18">
    <property type="entry name" value="ABC-TYPE MACROLIDE FAMILY EXPORT SYSTEM PERMEASE COMPONENT 2"/>
    <property type="match status" value="1"/>
</dbReference>
<comment type="subcellular location">
    <subcellularLocation>
        <location evidence="1">Cell membrane</location>
        <topology evidence="1">Multi-pass membrane protein</topology>
    </subcellularLocation>
</comment>
<feature type="transmembrane region" description="Helical" evidence="6">
    <location>
        <begin position="721"/>
        <end position="738"/>
    </location>
</feature>
<feature type="transmembrane region" description="Helical" evidence="6">
    <location>
        <begin position="332"/>
        <end position="362"/>
    </location>
</feature>
<proteinExistence type="predicted"/>
<dbReference type="OrthoDB" id="1451596at2"/>
<feature type="domain" description="MacB-like periplasmic core" evidence="8">
    <location>
        <begin position="20"/>
        <end position="202"/>
    </location>
</feature>
<gene>
    <name evidence="9" type="ORF">MuYL_2967</name>
</gene>
<evidence type="ECO:0000256" key="4">
    <source>
        <dbReference type="ARBA" id="ARBA00022989"/>
    </source>
</evidence>
<evidence type="ECO:0000256" key="6">
    <source>
        <dbReference type="SAM" id="Phobius"/>
    </source>
</evidence>
<dbReference type="AlphaFoldDB" id="A0A223NYS3"/>
<dbReference type="PANTHER" id="PTHR30572">
    <property type="entry name" value="MEMBRANE COMPONENT OF TRANSPORTER-RELATED"/>
    <property type="match status" value="1"/>
</dbReference>
<evidence type="ECO:0000256" key="2">
    <source>
        <dbReference type="ARBA" id="ARBA00022475"/>
    </source>
</evidence>
<dbReference type="InterPro" id="IPR003838">
    <property type="entry name" value="ABC3_permease_C"/>
</dbReference>
<feature type="transmembrane region" description="Helical" evidence="6">
    <location>
        <begin position="750"/>
        <end position="772"/>
    </location>
</feature>
<feature type="domain" description="MacB-like periplasmic core" evidence="8">
    <location>
        <begin position="434"/>
        <end position="603"/>
    </location>
</feature>
<evidence type="ECO:0000259" key="8">
    <source>
        <dbReference type="Pfam" id="PF12704"/>
    </source>
</evidence>
<dbReference type="KEGG" id="muc:MuYL_2967"/>
<dbReference type="GO" id="GO:0005886">
    <property type="term" value="C:plasma membrane"/>
    <property type="evidence" value="ECO:0007669"/>
    <property type="project" value="UniProtKB-SubCell"/>
</dbReference>
<dbReference type="Pfam" id="PF12704">
    <property type="entry name" value="MacB_PCD"/>
    <property type="match status" value="2"/>
</dbReference>
<dbReference type="EMBL" id="CP022743">
    <property type="protein sequence ID" value="ASU34854.1"/>
    <property type="molecule type" value="Genomic_DNA"/>
</dbReference>
<accession>A0A223NYS3</accession>
<evidence type="ECO:0000313" key="9">
    <source>
        <dbReference type="EMBL" id="ASU34854.1"/>
    </source>
</evidence>
<dbReference type="RefSeq" id="WP_094571146.1">
    <property type="nucleotide sequence ID" value="NZ_CP022743.1"/>
</dbReference>
<keyword evidence="2" id="KW-1003">Cell membrane</keyword>
<dbReference type="GO" id="GO:0022857">
    <property type="term" value="F:transmembrane transporter activity"/>
    <property type="evidence" value="ECO:0007669"/>
    <property type="project" value="TreeGrafter"/>
</dbReference>
<feature type="transmembrane region" description="Helical" evidence="6">
    <location>
        <begin position="426"/>
        <end position="446"/>
    </location>
</feature>
<feature type="domain" description="ABC3 transporter permease C-terminal" evidence="7">
    <location>
        <begin position="291"/>
        <end position="407"/>
    </location>
</feature>
<reference evidence="9 10" key="1">
    <citation type="submission" date="2017-08" db="EMBL/GenBank/DDBJ databases">
        <title>Complete genome sequence of Mucilaginibacter sp. strain BJC16-A31.</title>
        <authorList>
            <consortium name="Henan University of Science and Technology"/>
            <person name="You X."/>
        </authorList>
    </citation>
    <scope>NUCLEOTIDE SEQUENCE [LARGE SCALE GENOMIC DNA]</scope>
    <source>
        <strain evidence="9 10">BJC16-A31</strain>
    </source>
</reference>
<keyword evidence="3 6" id="KW-0812">Transmembrane</keyword>
<evidence type="ECO:0000256" key="1">
    <source>
        <dbReference type="ARBA" id="ARBA00004651"/>
    </source>
</evidence>
<evidence type="ECO:0000259" key="7">
    <source>
        <dbReference type="Pfam" id="PF02687"/>
    </source>
</evidence>
<feature type="transmembrane region" description="Helical" evidence="6">
    <location>
        <begin position="665"/>
        <end position="686"/>
    </location>
</feature>
<feature type="transmembrane region" description="Helical" evidence="6">
    <location>
        <begin position="288"/>
        <end position="307"/>
    </location>
</feature>
<name>A0A223NYS3_9SPHI</name>
<keyword evidence="5 6" id="KW-0472">Membrane</keyword>
<feature type="transmembrane region" description="Helical" evidence="6">
    <location>
        <begin position="21"/>
        <end position="41"/>
    </location>
</feature>
<keyword evidence="4 6" id="KW-1133">Transmembrane helix</keyword>
<organism evidence="9 10">
    <name type="scientific">Mucilaginibacter xinganensis</name>
    <dbReference type="NCBI Taxonomy" id="1234841"/>
    <lineage>
        <taxon>Bacteria</taxon>
        <taxon>Pseudomonadati</taxon>
        <taxon>Bacteroidota</taxon>
        <taxon>Sphingobacteriia</taxon>
        <taxon>Sphingobacteriales</taxon>
        <taxon>Sphingobacteriaceae</taxon>
        <taxon>Mucilaginibacter</taxon>
    </lineage>
</organism>
<dbReference type="Proteomes" id="UP000215002">
    <property type="component" value="Chromosome"/>
</dbReference>
<feature type="domain" description="ABC3 transporter permease C-terminal" evidence="7">
    <location>
        <begin position="668"/>
        <end position="781"/>
    </location>
</feature>
<evidence type="ECO:0000256" key="3">
    <source>
        <dbReference type="ARBA" id="ARBA00022692"/>
    </source>
</evidence>
<evidence type="ECO:0000313" key="10">
    <source>
        <dbReference type="Proteomes" id="UP000215002"/>
    </source>
</evidence>